<dbReference type="SUPFAM" id="SSF53146">
    <property type="entry name" value="Nitrogenase accessory factor-like"/>
    <property type="match status" value="1"/>
</dbReference>
<comment type="similarity">
    <text evidence="1 2">Belongs to the UPF0251 family.</text>
</comment>
<dbReference type="InterPro" id="IPR036105">
    <property type="entry name" value="DiNase_FeMo-co_biosyn_sf"/>
</dbReference>
<dbReference type="Gene3D" id="3.30.420.130">
    <property type="entry name" value="Dinitrogenase iron-molybdenum cofactor biosynthesis domain"/>
    <property type="match status" value="1"/>
</dbReference>
<evidence type="ECO:0000256" key="1">
    <source>
        <dbReference type="ARBA" id="ARBA00009350"/>
    </source>
</evidence>
<dbReference type="Proteomes" id="UP000095390">
    <property type="component" value="Unassembled WGS sequence"/>
</dbReference>
<evidence type="ECO:0000256" key="2">
    <source>
        <dbReference type="HAMAP-Rule" id="MF_00674"/>
    </source>
</evidence>
<proteinExistence type="inferred from homology"/>
<evidence type="ECO:0000313" key="4">
    <source>
        <dbReference type="EMBL" id="CUM86581.1"/>
    </source>
</evidence>
<dbReference type="RefSeq" id="WP_022170386.1">
    <property type="nucleotide sequence ID" value="NZ_CATVRT010000075.1"/>
</dbReference>
<dbReference type="CDD" id="cd00851">
    <property type="entry name" value="MTH1175"/>
    <property type="match status" value="1"/>
</dbReference>
<accession>A0A173S8I8</accession>
<dbReference type="Pfam" id="PF02001">
    <property type="entry name" value="DUF134"/>
    <property type="match status" value="1"/>
</dbReference>
<dbReference type="Pfam" id="PF02579">
    <property type="entry name" value="Nitro_FeMo-Co"/>
    <property type="match status" value="1"/>
</dbReference>
<feature type="domain" description="Dinitrogenase iron-molybdenum cofactor biosynthesis" evidence="3">
    <location>
        <begin position="140"/>
        <end position="227"/>
    </location>
</feature>
<gene>
    <name evidence="4" type="ORF">ERS852578_00745</name>
</gene>
<name>A0A173S8I8_9FIRM</name>
<dbReference type="PANTHER" id="PTHR37478:SF2">
    <property type="entry name" value="UPF0251 PROTEIN TK0562"/>
    <property type="match status" value="1"/>
</dbReference>
<protein>
    <recommendedName>
        <fullName evidence="2">UPF0251 protein ERS852578_00745</fullName>
    </recommendedName>
</protein>
<dbReference type="EMBL" id="CYYC01000006">
    <property type="protein sequence ID" value="CUM86581.1"/>
    <property type="molecule type" value="Genomic_DNA"/>
</dbReference>
<dbReference type="InterPro" id="IPR002852">
    <property type="entry name" value="UPF0251"/>
</dbReference>
<reference evidence="4 5" key="1">
    <citation type="submission" date="2015-09" db="EMBL/GenBank/DDBJ databases">
        <authorList>
            <consortium name="Pathogen Informatics"/>
        </authorList>
    </citation>
    <scope>NUCLEOTIDE SEQUENCE [LARGE SCALE GENOMIC DNA]</scope>
    <source>
        <strain evidence="4 5">2789STDY5834966</strain>
    </source>
</reference>
<dbReference type="AlphaFoldDB" id="A0A173S8I8"/>
<dbReference type="PANTHER" id="PTHR37478">
    <property type="match status" value="1"/>
</dbReference>
<dbReference type="InterPro" id="IPR033913">
    <property type="entry name" value="MTH1175_dom"/>
</dbReference>
<dbReference type="HAMAP" id="MF_00674">
    <property type="entry name" value="UPF0251"/>
    <property type="match status" value="1"/>
</dbReference>
<sequence>MPRPIKCRKVCHFPDILEFRPSNKNGGRGEEDEKEVILLTVDEYETIRLIDKEGYSQEQCAGFMQIARTTVQRIYEIARKKVADAIIDGHPLRIEGGDFRICDGKSSKCGLGGCYKQEFYQKYATEKGEGIMRVAVTYENGQIFQHFGHTAEFKVYDVQDGKVIHSEVVDTNGSGHGALAGVLNALKADVLICGGIGGGAQMALSAAGIKLYGGVSGDADAAVEAFMNGTLDYNPDVKCSHHDHDHGEGHTCGEHGCGSHSCH</sequence>
<dbReference type="OrthoDB" id="280278at2"/>
<evidence type="ECO:0000313" key="5">
    <source>
        <dbReference type="Proteomes" id="UP000095390"/>
    </source>
</evidence>
<dbReference type="InterPro" id="IPR003731">
    <property type="entry name" value="Di-Nase_FeMo-co_biosynth"/>
</dbReference>
<organism evidence="4 5">
    <name type="scientific">Anaerobutyricum hallii</name>
    <dbReference type="NCBI Taxonomy" id="39488"/>
    <lineage>
        <taxon>Bacteria</taxon>
        <taxon>Bacillati</taxon>
        <taxon>Bacillota</taxon>
        <taxon>Clostridia</taxon>
        <taxon>Lachnospirales</taxon>
        <taxon>Lachnospiraceae</taxon>
        <taxon>Anaerobutyricum</taxon>
    </lineage>
</organism>
<evidence type="ECO:0000259" key="3">
    <source>
        <dbReference type="Pfam" id="PF02579"/>
    </source>
</evidence>